<dbReference type="OrthoDB" id="1164403at2"/>
<name>A0A554VPD3_9FLAO</name>
<evidence type="ECO:0000313" key="2">
    <source>
        <dbReference type="Proteomes" id="UP000318833"/>
    </source>
</evidence>
<dbReference type="Proteomes" id="UP000318833">
    <property type="component" value="Unassembled WGS sequence"/>
</dbReference>
<comment type="caution">
    <text evidence="1">The sequence shown here is derived from an EMBL/GenBank/DDBJ whole genome shotgun (WGS) entry which is preliminary data.</text>
</comment>
<evidence type="ECO:0000313" key="1">
    <source>
        <dbReference type="EMBL" id="TSE10327.1"/>
    </source>
</evidence>
<accession>A0A554VPD3</accession>
<dbReference type="EMBL" id="VLNR01000007">
    <property type="protein sequence ID" value="TSE10327.1"/>
    <property type="molecule type" value="Genomic_DNA"/>
</dbReference>
<sequence>MTYKSTSKKTLAQAYSVTDKTFANWIKPFEKQIGEYRSRCYTPKQIEIITSLLGMPEHSNLICS</sequence>
<reference evidence="1 2" key="1">
    <citation type="submission" date="2019-07" db="EMBL/GenBank/DDBJ databases">
        <title>The draft genome sequence of Aquimarina algiphila M91.</title>
        <authorList>
            <person name="Meng X."/>
        </authorList>
    </citation>
    <scope>NUCLEOTIDE SEQUENCE [LARGE SCALE GENOMIC DNA]</scope>
    <source>
        <strain evidence="1 2">M91</strain>
    </source>
</reference>
<gene>
    <name evidence="1" type="ORF">FOF46_04650</name>
</gene>
<organism evidence="1 2">
    <name type="scientific">Aquimarina algiphila</name>
    <dbReference type="NCBI Taxonomy" id="2047982"/>
    <lineage>
        <taxon>Bacteria</taxon>
        <taxon>Pseudomonadati</taxon>
        <taxon>Bacteroidota</taxon>
        <taxon>Flavobacteriia</taxon>
        <taxon>Flavobacteriales</taxon>
        <taxon>Flavobacteriaceae</taxon>
        <taxon>Aquimarina</taxon>
    </lineage>
</organism>
<protein>
    <submittedName>
        <fullName evidence="1">DUF4248 domain-containing protein</fullName>
    </submittedName>
</protein>
<proteinExistence type="predicted"/>
<dbReference type="AlphaFoldDB" id="A0A554VPD3"/>
<dbReference type="RefSeq" id="WP_143915626.1">
    <property type="nucleotide sequence ID" value="NZ_CANMXV010000014.1"/>
</dbReference>
<keyword evidence="2" id="KW-1185">Reference proteome</keyword>